<protein>
    <recommendedName>
        <fullName evidence="5">Flagellar protein</fullName>
    </recommendedName>
</protein>
<name>A0A1I4PQL7_9BACI</name>
<comment type="subcellular location">
    <subcellularLocation>
        <location evidence="5">Cell membrane</location>
    </subcellularLocation>
    <subcellularLocation>
        <location evidence="5">Bacterial flagellum basal body</location>
    </subcellularLocation>
</comment>
<sequence length="222" mass="24977">MNANKAVRLVLVVFLVWFLLPIPMQASSGENSMIGDILENSPQEGDQNNEENTGTSEESTDTTEEMDFAESTNVFSMLVQLFLALGAVIALMYLLLKFINKRSQRFQSHRTMQNLGGVPLGQNKSVQVVKVGRRLLVVGVGDSIQLLKEVEEEEEMEELLEPNRGNEESALQRLQSLFPKKNPQQEGGTSDSSSFQKVLEGQLGEMKQARKNVRRRIKEYDE</sequence>
<feature type="compositionally biased region" description="Polar residues" evidence="6">
    <location>
        <begin position="182"/>
        <end position="196"/>
    </location>
</feature>
<dbReference type="STRING" id="266892.SAMN04488054_13020"/>
<dbReference type="Pfam" id="PF04347">
    <property type="entry name" value="FliO"/>
    <property type="match status" value="1"/>
</dbReference>
<evidence type="ECO:0000256" key="5">
    <source>
        <dbReference type="RuleBase" id="RU362064"/>
    </source>
</evidence>
<dbReference type="AlphaFoldDB" id="A0A1I4PQL7"/>
<gene>
    <name evidence="7" type="ORF">SAMN04488054_13020</name>
</gene>
<dbReference type="GO" id="GO:0009425">
    <property type="term" value="C:bacterial-type flagellum basal body"/>
    <property type="evidence" value="ECO:0007669"/>
    <property type="project" value="UniProtKB-SubCell"/>
</dbReference>
<keyword evidence="4 5" id="KW-0472">Membrane</keyword>
<evidence type="ECO:0000256" key="3">
    <source>
        <dbReference type="ARBA" id="ARBA00022989"/>
    </source>
</evidence>
<comment type="similarity">
    <text evidence="5">Belongs to the FliO/MopB family.</text>
</comment>
<feature type="compositionally biased region" description="Basic residues" evidence="6">
    <location>
        <begin position="209"/>
        <end position="222"/>
    </location>
</feature>
<keyword evidence="7" id="KW-0282">Flagellum</keyword>
<keyword evidence="5" id="KW-0975">Bacterial flagellum</keyword>
<keyword evidence="2 5" id="KW-0812">Transmembrane</keyword>
<evidence type="ECO:0000313" key="7">
    <source>
        <dbReference type="EMBL" id="SFM30048.1"/>
    </source>
</evidence>
<organism evidence="7 8">
    <name type="scientific">Salibacterium qingdaonense</name>
    <dbReference type="NCBI Taxonomy" id="266892"/>
    <lineage>
        <taxon>Bacteria</taxon>
        <taxon>Bacillati</taxon>
        <taxon>Bacillota</taxon>
        <taxon>Bacilli</taxon>
        <taxon>Bacillales</taxon>
        <taxon>Bacillaceae</taxon>
    </lineage>
</organism>
<dbReference type="EMBL" id="FOTY01000030">
    <property type="protein sequence ID" value="SFM30048.1"/>
    <property type="molecule type" value="Genomic_DNA"/>
</dbReference>
<dbReference type="GO" id="GO:0044781">
    <property type="term" value="P:bacterial-type flagellum organization"/>
    <property type="evidence" value="ECO:0007669"/>
    <property type="project" value="UniProtKB-UniRule"/>
</dbReference>
<feature type="region of interest" description="Disordered" evidence="6">
    <location>
        <begin position="157"/>
        <end position="222"/>
    </location>
</feature>
<evidence type="ECO:0000256" key="6">
    <source>
        <dbReference type="SAM" id="MobiDB-lite"/>
    </source>
</evidence>
<accession>A0A1I4PQL7</accession>
<dbReference type="RefSeq" id="WP_177195590.1">
    <property type="nucleotide sequence ID" value="NZ_FOTY01000030.1"/>
</dbReference>
<reference evidence="7 8" key="1">
    <citation type="submission" date="2016-10" db="EMBL/GenBank/DDBJ databases">
        <authorList>
            <person name="de Groot N.N."/>
        </authorList>
    </citation>
    <scope>NUCLEOTIDE SEQUENCE [LARGE SCALE GENOMIC DNA]</scope>
    <source>
        <strain evidence="7 8">CGMCC 1.6134</strain>
    </source>
</reference>
<keyword evidence="8" id="KW-1185">Reference proteome</keyword>
<evidence type="ECO:0000256" key="1">
    <source>
        <dbReference type="ARBA" id="ARBA00022475"/>
    </source>
</evidence>
<keyword evidence="1 5" id="KW-1003">Cell membrane</keyword>
<proteinExistence type="inferred from homology"/>
<dbReference type="Proteomes" id="UP000199668">
    <property type="component" value="Unassembled WGS sequence"/>
</dbReference>
<feature type="region of interest" description="Disordered" evidence="6">
    <location>
        <begin position="33"/>
        <end position="65"/>
    </location>
</feature>
<keyword evidence="7" id="KW-0969">Cilium</keyword>
<keyword evidence="3 5" id="KW-1133">Transmembrane helix</keyword>
<evidence type="ECO:0000256" key="4">
    <source>
        <dbReference type="ARBA" id="ARBA00023136"/>
    </source>
</evidence>
<evidence type="ECO:0000313" key="8">
    <source>
        <dbReference type="Proteomes" id="UP000199668"/>
    </source>
</evidence>
<feature type="transmembrane region" description="Helical" evidence="5">
    <location>
        <begin position="74"/>
        <end position="96"/>
    </location>
</feature>
<keyword evidence="7" id="KW-0966">Cell projection</keyword>
<dbReference type="GO" id="GO:0005886">
    <property type="term" value="C:plasma membrane"/>
    <property type="evidence" value="ECO:0007669"/>
    <property type="project" value="UniProtKB-SubCell"/>
</dbReference>
<dbReference type="NCBIfam" id="TIGR03500">
    <property type="entry name" value="FliO_TIGR"/>
    <property type="match status" value="1"/>
</dbReference>
<evidence type="ECO:0000256" key="2">
    <source>
        <dbReference type="ARBA" id="ARBA00022692"/>
    </source>
</evidence>
<dbReference type="InterPro" id="IPR022781">
    <property type="entry name" value="Flagellar_biosynth_FliO"/>
</dbReference>